<name>A0A318LGJ8_9NEIS</name>
<sequence>MSRHPAARQRQQRHVHAVLRHIDRHLDQPLDLVALAAVAHVSPFHFHRVFRAWTGENLGDYLSRRRLTLAACWLCNEPAASVLTLALRAGFASGEAFSRAFKARFGLSPSQWRGASAAKRQELRNLDQAAQVALRHDGSVFSDLEPDMHVTLCQRPAVTVAYLRHTGPYGQAIAEFWRDQFVPWLHAQALLPYAKYGIGHDNPQLTDPAQCRYDACVALPPGYAPPADMLTMTIPGGLYAVYDFRGSVPEIAQAWTALFAEWLPASGWGVDARPCFEFYPEDAFFDPATGEFSCQICLAVRPLNS</sequence>
<evidence type="ECO:0000313" key="5">
    <source>
        <dbReference type="EMBL" id="PXX80777.1"/>
    </source>
</evidence>
<dbReference type="PROSITE" id="PS00041">
    <property type="entry name" value="HTH_ARAC_FAMILY_1"/>
    <property type="match status" value="1"/>
</dbReference>
<feature type="domain" description="HTH araC/xylS-type" evidence="4">
    <location>
        <begin position="16"/>
        <end position="115"/>
    </location>
</feature>
<dbReference type="Gene3D" id="3.20.80.10">
    <property type="entry name" value="Regulatory factor, effector binding domain"/>
    <property type="match status" value="1"/>
</dbReference>
<dbReference type="PRINTS" id="PR00032">
    <property type="entry name" value="HTHARAC"/>
</dbReference>
<keyword evidence="3" id="KW-0804">Transcription</keyword>
<reference evidence="5 6" key="1">
    <citation type="submission" date="2018-05" db="EMBL/GenBank/DDBJ databases">
        <title>Genomic Encyclopedia of Type Strains, Phase IV (KMG-IV): sequencing the most valuable type-strain genomes for metagenomic binning, comparative biology and taxonomic classification.</title>
        <authorList>
            <person name="Goeker M."/>
        </authorList>
    </citation>
    <scope>NUCLEOTIDE SEQUENCE [LARGE SCALE GENOMIC DNA]</scope>
    <source>
        <strain evidence="5 6">DSM 29661</strain>
    </source>
</reference>
<dbReference type="SMART" id="SM00871">
    <property type="entry name" value="AraC_E_bind"/>
    <property type="match status" value="1"/>
</dbReference>
<dbReference type="Gene3D" id="1.10.10.60">
    <property type="entry name" value="Homeodomain-like"/>
    <property type="match status" value="2"/>
</dbReference>
<dbReference type="PROSITE" id="PS01124">
    <property type="entry name" value="HTH_ARAC_FAMILY_2"/>
    <property type="match status" value="1"/>
</dbReference>
<evidence type="ECO:0000256" key="3">
    <source>
        <dbReference type="ARBA" id="ARBA00023163"/>
    </source>
</evidence>
<keyword evidence="6" id="KW-1185">Reference proteome</keyword>
<evidence type="ECO:0000256" key="1">
    <source>
        <dbReference type="ARBA" id="ARBA00023015"/>
    </source>
</evidence>
<dbReference type="InterPro" id="IPR009057">
    <property type="entry name" value="Homeodomain-like_sf"/>
</dbReference>
<evidence type="ECO:0000259" key="4">
    <source>
        <dbReference type="PROSITE" id="PS01124"/>
    </source>
</evidence>
<dbReference type="InterPro" id="IPR029442">
    <property type="entry name" value="GyrI-like"/>
</dbReference>
<dbReference type="SUPFAM" id="SSF55136">
    <property type="entry name" value="Probable bacterial effector-binding domain"/>
    <property type="match status" value="1"/>
</dbReference>
<accession>A0A318LGJ8</accession>
<dbReference type="InterPro" id="IPR018060">
    <property type="entry name" value="HTH_AraC"/>
</dbReference>
<dbReference type="InterPro" id="IPR011256">
    <property type="entry name" value="Reg_factor_effector_dom_sf"/>
</dbReference>
<dbReference type="AlphaFoldDB" id="A0A318LGJ8"/>
<dbReference type="SUPFAM" id="SSF46689">
    <property type="entry name" value="Homeodomain-like"/>
    <property type="match status" value="2"/>
</dbReference>
<protein>
    <submittedName>
        <fullName evidence="5">AraC family transcriptional regulator</fullName>
    </submittedName>
</protein>
<proteinExistence type="predicted"/>
<dbReference type="InterPro" id="IPR018062">
    <property type="entry name" value="HTH_AraC-typ_CS"/>
</dbReference>
<dbReference type="EMBL" id="QJKI01000003">
    <property type="protein sequence ID" value="PXX80777.1"/>
    <property type="molecule type" value="Genomic_DNA"/>
</dbReference>
<dbReference type="SMART" id="SM00342">
    <property type="entry name" value="HTH_ARAC"/>
    <property type="match status" value="1"/>
</dbReference>
<dbReference type="RefSeq" id="WP_110389813.1">
    <property type="nucleotide sequence ID" value="NZ_QJKI01000003.1"/>
</dbReference>
<dbReference type="GO" id="GO:0003700">
    <property type="term" value="F:DNA-binding transcription factor activity"/>
    <property type="evidence" value="ECO:0007669"/>
    <property type="project" value="InterPro"/>
</dbReference>
<organism evidence="5 6">
    <name type="scientific">Rivihabitans pingtungensis</name>
    <dbReference type="NCBI Taxonomy" id="1054498"/>
    <lineage>
        <taxon>Bacteria</taxon>
        <taxon>Pseudomonadati</taxon>
        <taxon>Pseudomonadota</taxon>
        <taxon>Betaproteobacteria</taxon>
        <taxon>Neisseriales</taxon>
        <taxon>Aquaspirillaceae</taxon>
        <taxon>Rivihabitans</taxon>
    </lineage>
</organism>
<dbReference type="Pfam" id="PF06445">
    <property type="entry name" value="GyrI-like"/>
    <property type="match status" value="1"/>
</dbReference>
<dbReference type="InterPro" id="IPR010499">
    <property type="entry name" value="AraC_E-bd"/>
</dbReference>
<dbReference type="Pfam" id="PF12833">
    <property type="entry name" value="HTH_18"/>
    <property type="match status" value="1"/>
</dbReference>
<dbReference type="OrthoDB" id="9789899at2"/>
<dbReference type="GO" id="GO:0043565">
    <property type="term" value="F:sequence-specific DNA binding"/>
    <property type="evidence" value="ECO:0007669"/>
    <property type="project" value="InterPro"/>
</dbReference>
<keyword evidence="1" id="KW-0805">Transcription regulation</keyword>
<dbReference type="InterPro" id="IPR050908">
    <property type="entry name" value="SmbC-like"/>
</dbReference>
<comment type="caution">
    <text evidence="5">The sequence shown here is derived from an EMBL/GenBank/DDBJ whole genome shotgun (WGS) entry which is preliminary data.</text>
</comment>
<keyword evidence="2" id="KW-0238">DNA-binding</keyword>
<dbReference type="PANTHER" id="PTHR40055">
    <property type="entry name" value="TRANSCRIPTIONAL REGULATOR YGIV-RELATED"/>
    <property type="match status" value="1"/>
</dbReference>
<evidence type="ECO:0000256" key="2">
    <source>
        <dbReference type="ARBA" id="ARBA00023125"/>
    </source>
</evidence>
<dbReference type="Proteomes" id="UP000247555">
    <property type="component" value="Unassembled WGS sequence"/>
</dbReference>
<gene>
    <name evidence="5" type="ORF">DFR34_103118</name>
</gene>
<evidence type="ECO:0000313" key="6">
    <source>
        <dbReference type="Proteomes" id="UP000247555"/>
    </source>
</evidence>
<dbReference type="PANTHER" id="PTHR40055:SF1">
    <property type="entry name" value="TRANSCRIPTIONAL REGULATOR YGIV-RELATED"/>
    <property type="match status" value="1"/>
</dbReference>
<dbReference type="InterPro" id="IPR020449">
    <property type="entry name" value="Tscrpt_reg_AraC-type_HTH"/>
</dbReference>